<dbReference type="InterPro" id="IPR025748">
    <property type="entry name" value="PrcB_C_dom"/>
</dbReference>
<sequence>MKTSISFLLILVFTACSTLQQQEITKESLVKIGQGNLHGVGDEKLRAQQKMIDSAEEWQKMKRKLDAVNPTTKNFKNLPVNFQHEMVLVLISDLKSSGGHSIIIEKIEETQKQIEIVYREKSPDGIATTVMTQPFFVAKTPKTNKKVRFIKLN</sequence>
<evidence type="ECO:0000313" key="3">
    <source>
        <dbReference type="Proteomes" id="UP000317169"/>
    </source>
</evidence>
<dbReference type="Pfam" id="PF14343">
    <property type="entry name" value="PrcB_C"/>
    <property type="match status" value="1"/>
</dbReference>
<gene>
    <name evidence="2" type="ORF">FKR84_00665</name>
</gene>
<evidence type="ECO:0000259" key="1">
    <source>
        <dbReference type="Pfam" id="PF14343"/>
    </source>
</evidence>
<keyword evidence="2" id="KW-0378">Hydrolase</keyword>
<accession>A0A507ZV88</accession>
<reference evidence="2 3" key="1">
    <citation type="submission" date="2019-06" db="EMBL/GenBank/DDBJ databases">
        <title>Flavibacter putida gen. nov., sp. nov., a novel marine bacterium of the family Flavobacteriaceae isolated from coastal seawater.</title>
        <authorList>
            <person name="Feng X."/>
        </authorList>
    </citation>
    <scope>NUCLEOTIDE SEQUENCE [LARGE SCALE GENOMIC DNA]</scope>
    <source>
        <strain evidence="2 3">PLHSN227</strain>
    </source>
</reference>
<dbReference type="Proteomes" id="UP000317169">
    <property type="component" value="Unassembled WGS sequence"/>
</dbReference>
<keyword evidence="3" id="KW-1185">Reference proteome</keyword>
<comment type="caution">
    <text evidence="2">The sequence shown here is derived from an EMBL/GenBank/DDBJ whole genome shotgun (WGS) entry which is preliminary data.</text>
</comment>
<name>A0A507ZV88_9FLAO</name>
<keyword evidence="2" id="KW-0645">Protease</keyword>
<protein>
    <submittedName>
        <fullName evidence="2">Protease complex subunit PrcB family protein</fullName>
    </submittedName>
</protein>
<dbReference type="RefSeq" id="WP_141420253.1">
    <property type="nucleotide sequence ID" value="NZ_VIAR01000001.1"/>
</dbReference>
<organism evidence="2 3">
    <name type="scientific">Haloflavibacter putidus</name>
    <dbReference type="NCBI Taxonomy" id="2576776"/>
    <lineage>
        <taxon>Bacteria</taxon>
        <taxon>Pseudomonadati</taxon>
        <taxon>Bacteroidota</taxon>
        <taxon>Flavobacteriia</taxon>
        <taxon>Flavobacteriales</taxon>
        <taxon>Flavobacteriaceae</taxon>
        <taxon>Haloflavibacter</taxon>
    </lineage>
</organism>
<dbReference type="GO" id="GO:0006508">
    <property type="term" value="P:proteolysis"/>
    <property type="evidence" value="ECO:0007669"/>
    <property type="project" value="UniProtKB-KW"/>
</dbReference>
<dbReference type="OrthoDB" id="1447404at2"/>
<proteinExistence type="predicted"/>
<dbReference type="EMBL" id="VIAR01000001">
    <property type="protein sequence ID" value="TQD40521.1"/>
    <property type="molecule type" value="Genomic_DNA"/>
</dbReference>
<dbReference type="GO" id="GO:0008233">
    <property type="term" value="F:peptidase activity"/>
    <property type="evidence" value="ECO:0007669"/>
    <property type="project" value="UniProtKB-KW"/>
</dbReference>
<feature type="domain" description="PrcB C-terminal" evidence="1">
    <location>
        <begin position="86"/>
        <end position="141"/>
    </location>
</feature>
<dbReference type="PROSITE" id="PS51257">
    <property type="entry name" value="PROKAR_LIPOPROTEIN"/>
    <property type="match status" value="1"/>
</dbReference>
<evidence type="ECO:0000313" key="2">
    <source>
        <dbReference type="EMBL" id="TQD40521.1"/>
    </source>
</evidence>
<dbReference type="AlphaFoldDB" id="A0A507ZV88"/>